<keyword evidence="3" id="KW-0812">Transmembrane</keyword>
<evidence type="ECO:0000256" key="6">
    <source>
        <dbReference type="ARBA" id="ARBA00023136"/>
    </source>
</evidence>
<dbReference type="AlphaFoldDB" id="A0A5D4GLN5"/>
<dbReference type="GO" id="GO:0016746">
    <property type="term" value="F:acyltransferase activity"/>
    <property type="evidence" value="ECO:0007669"/>
    <property type="project" value="UniProtKB-KW"/>
</dbReference>
<name>A0A5D4GLN5_9HYPH</name>
<dbReference type="InterPro" id="IPR002123">
    <property type="entry name" value="Plipid/glycerol_acylTrfase"/>
</dbReference>
<dbReference type="OrthoDB" id="9806880at2"/>
<keyword evidence="10" id="KW-1185">Reference proteome</keyword>
<evidence type="ECO:0000256" key="1">
    <source>
        <dbReference type="ARBA" id="ARBA00004370"/>
    </source>
</evidence>
<comment type="subcellular location">
    <subcellularLocation>
        <location evidence="1">Membrane</location>
    </subcellularLocation>
</comment>
<evidence type="ECO:0000313" key="9">
    <source>
        <dbReference type="EMBL" id="TYR29741.1"/>
    </source>
</evidence>
<keyword evidence="6" id="KW-0472">Membrane</keyword>
<dbReference type="EMBL" id="VSZS01000068">
    <property type="protein sequence ID" value="TYR29741.1"/>
    <property type="molecule type" value="Genomic_DNA"/>
</dbReference>
<evidence type="ECO:0000256" key="2">
    <source>
        <dbReference type="ARBA" id="ARBA00022679"/>
    </source>
</evidence>
<proteinExistence type="predicted"/>
<dbReference type="Pfam" id="PF01553">
    <property type="entry name" value="Acyltransferase"/>
    <property type="match status" value="1"/>
</dbReference>
<accession>A0A5D4GLN5</accession>
<keyword evidence="2 9" id="KW-0808">Transferase</keyword>
<dbReference type="PANTHER" id="PTHR23063:SF52">
    <property type="entry name" value="LYSOPHOSPHATIDYLCHOLINE ACYLTRANSFERASE"/>
    <property type="match status" value="1"/>
</dbReference>
<comment type="caution">
    <text evidence="9">The sequence shown here is derived from an EMBL/GenBank/DDBJ whole genome shotgun (WGS) entry which is preliminary data.</text>
</comment>
<feature type="domain" description="Phospholipid/glycerol acyltransferase" evidence="8">
    <location>
        <begin position="67"/>
        <end position="186"/>
    </location>
</feature>
<reference evidence="9 10" key="1">
    <citation type="submission" date="2019-08" db="EMBL/GenBank/DDBJ databases">
        <authorList>
            <person name="Seo Y.L."/>
        </authorList>
    </citation>
    <scope>NUCLEOTIDE SEQUENCE [LARGE SCALE GENOMIC DNA]</scope>
    <source>
        <strain evidence="9 10">MaA-C15</strain>
    </source>
</reference>
<keyword evidence="7 9" id="KW-0012">Acyltransferase</keyword>
<gene>
    <name evidence="9" type="ORF">FY036_23165</name>
</gene>
<sequence length="263" mass="28781">MVGTIRLTLALLIAAVATPSLALYQVVAMRTGLLDERPAPRAWHRLVTKLLGFRIQVRGKPAADRPLLIVSNHVSWTDIMVIGSLADVHFIAKSELGGWPIMGKLSRLQRTVFVERERRRKSGQQAGEIAQRLGKGDPMVLFAEGSTSDGNLLLPFKSTLFAAAHMALEANGGEPVTIQPVAIVYTRLQGMPMGRQHRGHAAWIGDRVLLPHIRELLSEGAVDLEVHFGEPVEFAAGSSRKEVAREVEARVRSMMAAALRNPI</sequence>
<dbReference type="GO" id="GO:0016020">
    <property type="term" value="C:membrane"/>
    <property type="evidence" value="ECO:0007669"/>
    <property type="project" value="UniProtKB-SubCell"/>
</dbReference>
<protein>
    <submittedName>
        <fullName evidence="9">1-acyl-sn-glycerol-3-phosphate acyltransferase</fullName>
    </submittedName>
</protein>
<dbReference type="CDD" id="cd07989">
    <property type="entry name" value="LPLAT_AGPAT-like"/>
    <property type="match status" value="1"/>
</dbReference>
<dbReference type="RefSeq" id="WP_148917049.1">
    <property type="nucleotide sequence ID" value="NZ_VSZS01000068.1"/>
</dbReference>
<evidence type="ECO:0000256" key="7">
    <source>
        <dbReference type="ARBA" id="ARBA00023315"/>
    </source>
</evidence>
<evidence type="ECO:0000256" key="5">
    <source>
        <dbReference type="ARBA" id="ARBA00023098"/>
    </source>
</evidence>
<dbReference type="SMART" id="SM00563">
    <property type="entry name" value="PlsC"/>
    <property type="match status" value="1"/>
</dbReference>
<dbReference type="SUPFAM" id="SSF69593">
    <property type="entry name" value="Glycerol-3-phosphate (1)-acyltransferase"/>
    <property type="match status" value="1"/>
</dbReference>
<evidence type="ECO:0000259" key="8">
    <source>
        <dbReference type="SMART" id="SM00563"/>
    </source>
</evidence>
<dbReference type="GO" id="GO:0006629">
    <property type="term" value="P:lipid metabolic process"/>
    <property type="evidence" value="ECO:0007669"/>
    <property type="project" value="UniProtKB-KW"/>
</dbReference>
<evidence type="ECO:0000256" key="3">
    <source>
        <dbReference type="ARBA" id="ARBA00022692"/>
    </source>
</evidence>
<dbReference type="PANTHER" id="PTHR23063">
    <property type="entry name" value="PHOSPHOLIPID ACYLTRANSFERASE"/>
    <property type="match status" value="1"/>
</dbReference>
<organism evidence="9 10">
    <name type="scientific">Neoaquamicrobium microcysteis</name>
    <dbReference type="NCBI Taxonomy" id="2682781"/>
    <lineage>
        <taxon>Bacteria</taxon>
        <taxon>Pseudomonadati</taxon>
        <taxon>Pseudomonadota</taxon>
        <taxon>Alphaproteobacteria</taxon>
        <taxon>Hyphomicrobiales</taxon>
        <taxon>Phyllobacteriaceae</taxon>
        <taxon>Neoaquamicrobium</taxon>
    </lineage>
</organism>
<evidence type="ECO:0000313" key="10">
    <source>
        <dbReference type="Proteomes" id="UP000323258"/>
    </source>
</evidence>
<keyword evidence="5" id="KW-0443">Lipid metabolism</keyword>
<keyword evidence="4" id="KW-1133">Transmembrane helix</keyword>
<reference evidence="9 10" key="2">
    <citation type="submission" date="2019-09" db="EMBL/GenBank/DDBJ databases">
        <title>Mesorhizobium sp. MaA-C15 isolated from Microcystis aeruginosa.</title>
        <authorList>
            <person name="Jeong S.E."/>
            <person name="Jin H.M."/>
            <person name="Jeon C.O."/>
        </authorList>
    </citation>
    <scope>NUCLEOTIDE SEQUENCE [LARGE SCALE GENOMIC DNA]</scope>
    <source>
        <strain evidence="9 10">MaA-C15</strain>
    </source>
</reference>
<evidence type="ECO:0000256" key="4">
    <source>
        <dbReference type="ARBA" id="ARBA00022989"/>
    </source>
</evidence>
<dbReference type="Proteomes" id="UP000323258">
    <property type="component" value="Unassembled WGS sequence"/>
</dbReference>